<evidence type="ECO:0000313" key="4">
    <source>
        <dbReference type="Proteomes" id="UP001465976"/>
    </source>
</evidence>
<organism evidence="3 4">
    <name type="scientific">Marasmius crinis-equi</name>
    <dbReference type="NCBI Taxonomy" id="585013"/>
    <lineage>
        <taxon>Eukaryota</taxon>
        <taxon>Fungi</taxon>
        <taxon>Dikarya</taxon>
        <taxon>Basidiomycota</taxon>
        <taxon>Agaricomycotina</taxon>
        <taxon>Agaricomycetes</taxon>
        <taxon>Agaricomycetidae</taxon>
        <taxon>Agaricales</taxon>
        <taxon>Marasmiineae</taxon>
        <taxon>Marasmiaceae</taxon>
        <taxon>Marasmius</taxon>
    </lineage>
</organism>
<keyword evidence="1" id="KW-0677">Repeat</keyword>
<dbReference type="EMBL" id="JBAHYK010001155">
    <property type="protein sequence ID" value="KAL0569272.1"/>
    <property type="molecule type" value="Genomic_DNA"/>
</dbReference>
<evidence type="ECO:0000259" key="2">
    <source>
        <dbReference type="Pfam" id="PF24883"/>
    </source>
</evidence>
<proteinExistence type="predicted"/>
<feature type="domain" description="Nephrocystin 3-like N-terminal" evidence="2">
    <location>
        <begin position="2"/>
        <end position="141"/>
    </location>
</feature>
<dbReference type="InterPro" id="IPR056884">
    <property type="entry name" value="NPHP3-like_N"/>
</dbReference>
<keyword evidence="4" id="KW-1185">Reference proteome</keyword>
<reference evidence="3 4" key="1">
    <citation type="submission" date="2024-02" db="EMBL/GenBank/DDBJ databases">
        <title>A draft genome for the cacao thread blight pathogen Marasmius crinis-equi.</title>
        <authorList>
            <person name="Cohen S.P."/>
            <person name="Baruah I.K."/>
            <person name="Amoako-Attah I."/>
            <person name="Bukari Y."/>
            <person name="Meinhardt L.W."/>
            <person name="Bailey B.A."/>
        </authorList>
    </citation>
    <scope>NUCLEOTIDE SEQUENCE [LARGE SCALE GENOMIC DNA]</scope>
    <source>
        <strain evidence="3 4">GH-76</strain>
    </source>
</reference>
<evidence type="ECO:0000313" key="3">
    <source>
        <dbReference type="EMBL" id="KAL0569272.1"/>
    </source>
</evidence>
<dbReference type="Proteomes" id="UP001465976">
    <property type="component" value="Unassembled WGS sequence"/>
</dbReference>
<gene>
    <name evidence="3" type="ORF">V5O48_012701</name>
</gene>
<evidence type="ECO:0000256" key="1">
    <source>
        <dbReference type="ARBA" id="ARBA00022737"/>
    </source>
</evidence>
<protein>
    <recommendedName>
        <fullName evidence="2">Nephrocystin 3-like N-terminal domain-containing protein</fullName>
    </recommendedName>
</protein>
<dbReference type="Pfam" id="PF24883">
    <property type="entry name" value="NPHP3_N"/>
    <property type="match status" value="1"/>
</dbReference>
<accession>A0ABR3F246</accession>
<sequence length="190" mass="21444">MATLHDQLKTMGCNSHLAAYICFRHSHFESPLKFVQALIYQLAQFDNGLGAVIAQAMEDDGILSLPLSYQLQVLVIQPLKKWKDKVKEQIQIVVLIDDLDKCMEEAGGSKAFHELLALLSHLASHGTFCSFPFLRFIVASRPEEPIRAAFMSFSMPDDNLDNLRTIFYLGLDDSSPEHFMIASNIRSRIN</sequence>
<comment type="caution">
    <text evidence="3">The sequence shown here is derived from an EMBL/GenBank/DDBJ whole genome shotgun (WGS) entry which is preliminary data.</text>
</comment>
<name>A0ABR3F246_9AGAR</name>